<comment type="caution">
    <text evidence="1">The sequence shown here is derived from an EMBL/GenBank/DDBJ whole genome shotgun (WGS) entry which is preliminary data.</text>
</comment>
<dbReference type="EMBL" id="JAVRIE010000001">
    <property type="protein sequence ID" value="MDT0581488.1"/>
    <property type="molecule type" value="Genomic_DNA"/>
</dbReference>
<protein>
    <recommendedName>
        <fullName evidence="3">DUF3221 domain-containing protein</fullName>
    </recommendedName>
</protein>
<dbReference type="Proteomes" id="UP001249020">
    <property type="component" value="Unassembled WGS sequence"/>
</dbReference>
<name>A0AAW8R2Y7_9ALTE</name>
<evidence type="ECO:0008006" key="3">
    <source>
        <dbReference type="Google" id="ProtNLM"/>
    </source>
</evidence>
<organism evidence="1 2">
    <name type="scientific">Brumicola blandensis</name>
    <dbReference type="NCBI Taxonomy" id="3075611"/>
    <lineage>
        <taxon>Bacteria</taxon>
        <taxon>Pseudomonadati</taxon>
        <taxon>Pseudomonadota</taxon>
        <taxon>Gammaproteobacteria</taxon>
        <taxon>Alteromonadales</taxon>
        <taxon>Alteromonadaceae</taxon>
        <taxon>Brumicola</taxon>
    </lineage>
</organism>
<reference evidence="1 2" key="1">
    <citation type="submission" date="2023-09" db="EMBL/GenBank/DDBJ databases">
        <authorList>
            <person name="Rey-Velasco X."/>
        </authorList>
    </citation>
    <scope>NUCLEOTIDE SEQUENCE [LARGE SCALE GENOMIC DNA]</scope>
    <source>
        <strain evidence="1 2">W409</strain>
    </source>
</reference>
<keyword evidence="2" id="KW-1185">Reference proteome</keyword>
<dbReference type="PROSITE" id="PS51257">
    <property type="entry name" value="PROKAR_LIPOPROTEIN"/>
    <property type="match status" value="1"/>
</dbReference>
<accession>A0AAW8R2Y7</accession>
<evidence type="ECO:0000313" key="2">
    <source>
        <dbReference type="Proteomes" id="UP001249020"/>
    </source>
</evidence>
<proteinExistence type="predicted"/>
<dbReference type="AlphaFoldDB" id="A0AAW8R2Y7"/>
<sequence>MNRFIKFFAIAVLAIGLGSGCTNQVYHDYVMSGQVVSVSDRQAVICVSDTDGLKKHQVFNVFRTVYDPAAIAEGESAYSREYIGKIRLGKSKNQHFAEATVLDGEIVRYDMVEFDRDF</sequence>
<dbReference type="RefSeq" id="WP_311360285.1">
    <property type="nucleotide sequence ID" value="NZ_JAVRIE010000001.1"/>
</dbReference>
<evidence type="ECO:0000313" key="1">
    <source>
        <dbReference type="EMBL" id="MDT0581488.1"/>
    </source>
</evidence>
<gene>
    <name evidence="1" type="ORF">RM544_02985</name>
</gene>